<keyword evidence="17" id="KW-1185">Reference proteome</keyword>
<dbReference type="InterPro" id="IPR036866">
    <property type="entry name" value="RibonucZ/Hydroxyglut_hydro"/>
</dbReference>
<keyword evidence="4" id="KW-0255">Endonuclease</keyword>
<evidence type="ECO:0000256" key="4">
    <source>
        <dbReference type="ARBA" id="ARBA00022759"/>
    </source>
</evidence>
<dbReference type="AlphaFoldDB" id="A0A1L9SKY9"/>
<feature type="region of interest" description="Disordered" evidence="13">
    <location>
        <begin position="639"/>
        <end position="698"/>
    </location>
</feature>
<feature type="domain" description="DNA repair metallo-beta-lactamase" evidence="14">
    <location>
        <begin position="435"/>
        <end position="463"/>
    </location>
</feature>
<dbReference type="SUPFAM" id="SSF56281">
    <property type="entry name" value="Metallo-hydrolase/oxidoreductase"/>
    <property type="match status" value="1"/>
</dbReference>
<gene>
    <name evidence="16" type="ORF">ASPZODRAFT_94616</name>
</gene>
<dbReference type="EMBL" id="KV878340">
    <property type="protein sequence ID" value="OJJ47783.1"/>
    <property type="molecule type" value="Genomic_DNA"/>
</dbReference>
<dbReference type="GO" id="GO:0035312">
    <property type="term" value="F:5'-3' DNA exonuclease activity"/>
    <property type="evidence" value="ECO:0007669"/>
    <property type="project" value="TreeGrafter"/>
</dbReference>
<evidence type="ECO:0000256" key="5">
    <source>
        <dbReference type="ARBA" id="ARBA00022763"/>
    </source>
</evidence>
<evidence type="ECO:0000256" key="9">
    <source>
        <dbReference type="ARBA" id="ARBA00023204"/>
    </source>
</evidence>
<dbReference type="GO" id="GO:0006303">
    <property type="term" value="P:double-strand break repair via nonhomologous end joining"/>
    <property type="evidence" value="ECO:0007669"/>
    <property type="project" value="TreeGrafter"/>
</dbReference>
<dbReference type="OrthoDB" id="5561659at2759"/>
<accession>A0A1L9SKY9</accession>
<feature type="region of interest" description="Disordered" evidence="13">
    <location>
        <begin position="505"/>
        <end position="559"/>
    </location>
</feature>
<evidence type="ECO:0000256" key="8">
    <source>
        <dbReference type="ARBA" id="ARBA00023172"/>
    </source>
</evidence>
<dbReference type="STRING" id="1073090.A0A1L9SKY9"/>
<dbReference type="GO" id="GO:0003684">
    <property type="term" value="F:damaged DNA binding"/>
    <property type="evidence" value="ECO:0007669"/>
    <property type="project" value="TreeGrafter"/>
</dbReference>
<dbReference type="RefSeq" id="XP_022582293.1">
    <property type="nucleotide sequence ID" value="XM_022730486.1"/>
</dbReference>
<evidence type="ECO:0000256" key="10">
    <source>
        <dbReference type="ARBA" id="ARBA00023242"/>
    </source>
</evidence>
<name>A0A1L9SKY9_9EURO</name>
<feature type="compositionally biased region" description="Polar residues" evidence="13">
    <location>
        <begin position="518"/>
        <end position="527"/>
    </location>
</feature>
<evidence type="ECO:0000256" key="7">
    <source>
        <dbReference type="ARBA" id="ARBA00022839"/>
    </source>
</evidence>
<keyword evidence="7" id="KW-0269">Exonuclease</keyword>
<dbReference type="VEuPathDB" id="FungiDB:ASPZODRAFT_94616"/>
<evidence type="ECO:0000256" key="1">
    <source>
        <dbReference type="ARBA" id="ARBA00004123"/>
    </source>
</evidence>
<keyword evidence="9" id="KW-0234">DNA repair</keyword>
<protein>
    <recommendedName>
        <fullName evidence="11">Protein artemis</fullName>
    </recommendedName>
    <alternativeName>
        <fullName evidence="12">DNA cross-link repair 1C protein</fullName>
    </alternativeName>
</protein>
<evidence type="ECO:0000256" key="3">
    <source>
        <dbReference type="ARBA" id="ARBA00022722"/>
    </source>
</evidence>
<keyword evidence="8" id="KW-0233">DNA recombination</keyword>
<dbReference type="InterPro" id="IPR001279">
    <property type="entry name" value="Metallo-B-lactamas"/>
</dbReference>
<keyword evidence="3" id="KW-0540">Nuclease</keyword>
<dbReference type="PANTHER" id="PTHR23240">
    <property type="entry name" value="DNA CROSS-LINK REPAIR PROTEIN PSO2/SNM1-RELATED"/>
    <property type="match status" value="1"/>
</dbReference>
<evidence type="ECO:0000313" key="16">
    <source>
        <dbReference type="EMBL" id="OJJ47783.1"/>
    </source>
</evidence>
<dbReference type="GO" id="GO:0036297">
    <property type="term" value="P:interstrand cross-link repair"/>
    <property type="evidence" value="ECO:0007669"/>
    <property type="project" value="TreeGrafter"/>
</dbReference>
<dbReference type="GO" id="GO:0000723">
    <property type="term" value="P:telomere maintenance"/>
    <property type="evidence" value="ECO:0007669"/>
    <property type="project" value="TreeGrafter"/>
</dbReference>
<dbReference type="GO" id="GO:0004519">
    <property type="term" value="F:endonuclease activity"/>
    <property type="evidence" value="ECO:0007669"/>
    <property type="project" value="UniProtKB-KW"/>
</dbReference>
<feature type="domain" description="Metallo-beta-lactamase" evidence="15">
    <location>
        <begin position="24"/>
        <end position="148"/>
    </location>
</feature>
<dbReference type="GO" id="GO:0005634">
    <property type="term" value="C:nucleus"/>
    <property type="evidence" value="ECO:0007669"/>
    <property type="project" value="UniProtKB-SubCell"/>
</dbReference>
<evidence type="ECO:0000259" key="14">
    <source>
        <dbReference type="Pfam" id="PF07522"/>
    </source>
</evidence>
<comment type="subcellular location">
    <subcellularLocation>
        <location evidence="1">Nucleus</location>
    </subcellularLocation>
</comment>
<dbReference type="GeneID" id="34616950"/>
<dbReference type="PANTHER" id="PTHR23240:SF8">
    <property type="entry name" value="PROTEIN ARTEMIS"/>
    <property type="match status" value="1"/>
</dbReference>
<organism evidence="16 17">
    <name type="scientific">Penicilliopsis zonata CBS 506.65</name>
    <dbReference type="NCBI Taxonomy" id="1073090"/>
    <lineage>
        <taxon>Eukaryota</taxon>
        <taxon>Fungi</taxon>
        <taxon>Dikarya</taxon>
        <taxon>Ascomycota</taxon>
        <taxon>Pezizomycotina</taxon>
        <taxon>Eurotiomycetes</taxon>
        <taxon>Eurotiomycetidae</taxon>
        <taxon>Eurotiales</taxon>
        <taxon>Aspergillaceae</taxon>
        <taxon>Penicilliopsis</taxon>
    </lineage>
</organism>
<reference evidence="17" key="1">
    <citation type="journal article" date="2017" name="Genome Biol.">
        <title>Comparative genomics reveals high biological diversity and specific adaptations in the industrially and medically important fungal genus Aspergillus.</title>
        <authorList>
            <person name="de Vries R.P."/>
            <person name="Riley R."/>
            <person name="Wiebenga A."/>
            <person name="Aguilar-Osorio G."/>
            <person name="Amillis S."/>
            <person name="Uchima C.A."/>
            <person name="Anderluh G."/>
            <person name="Asadollahi M."/>
            <person name="Askin M."/>
            <person name="Barry K."/>
            <person name="Battaglia E."/>
            <person name="Bayram O."/>
            <person name="Benocci T."/>
            <person name="Braus-Stromeyer S.A."/>
            <person name="Caldana C."/>
            <person name="Canovas D."/>
            <person name="Cerqueira G.C."/>
            <person name="Chen F."/>
            <person name="Chen W."/>
            <person name="Choi C."/>
            <person name="Clum A."/>
            <person name="Dos Santos R.A."/>
            <person name="Damasio A.R."/>
            <person name="Diallinas G."/>
            <person name="Emri T."/>
            <person name="Fekete E."/>
            <person name="Flipphi M."/>
            <person name="Freyberg S."/>
            <person name="Gallo A."/>
            <person name="Gournas C."/>
            <person name="Habgood R."/>
            <person name="Hainaut M."/>
            <person name="Harispe M.L."/>
            <person name="Henrissat B."/>
            <person name="Hilden K.S."/>
            <person name="Hope R."/>
            <person name="Hossain A."/>
            <person name="Karabika E."/>
            <person name="Karaffa L."/>
            <person name="Karanyi Z."/>
            <person name="Krasevec N."/>
            <person name="Kuo A."/>
            <person name="Kusch H."/>
            <person name="LaButti K."/>
            <person name="Lagendijk E.L."/>
            <person name="Lapidus A."/>
            <person name="Levasseur A."/>
            <person name="Lindquist E."/>
            <person name="Lipzen A."/>
            <person name="Logrieco A.F."/>
            <person name="MacCabe A."/>
            <person name="Maekelae M.R."/>
            <person name="Malavazi I."/>
            <person name="Melin P."/>
            <person name="Meyer V."/>
            <person name="Mielnichuk N."/>
            <person name="Miskei M."/>
            <person name="Molnar A.P."/>
            <person name="Mule G."/>
            <person name="Ngan C.Y."/>
            <person name="Orejas M."/>
            <person name="Orosz E."/>
            <person name="Ouedraogo J.P."/>
            <person name="Overkamp K.M."/>
            <person name="Park H.-S."/>
            <person name="Perrone G."/>
            <person name="Piumi F."/>
            <person name="Punt P.J."/>
            <person name="Ram A.F."/>
            <person name="Ramon A."/>
            <person name="Rauscher S."/>
            <person name="Record E."/>
            <person name="Riano-Pachon D.M."/>
            <person name="Robert V."/>
            <person name="Roehrig J."/>
            <person name="Ruller R."/>
            <person name="Salamov A."/>
            <person name="Salih N.S."/>
            <person name="Samson R.A."/>
            <person name="Sandor E."/>
            <person name="Sanguinetti M."/>
            <person name="Schuetze T."/>
            <person name="Sepcic K."/>
            <person name="Shelest E."/>
            <person name="Sherlock G."/>
            <person name="Sophianopoulou V."/>
            <person name="Squina F.M."/>
            <person name="Sun H."/>
            <person name="Susca A."/>
            <person name="Todd R.B."/>
            <person name="Tsang A."/>
            <person name="Unkles S.E."/>
            <person name="van de Wiele N."/>
            <person name="van Rossen-Uffink D."/>
            <person name="Oliveira J.V."/>
            <person name="Vesth T.C."/>
            <person name="Visser J."/>
            <person name="Yu J.-H."/>
            <person name="Zhou M."/>
            <person name="Andersen M.R."/>
            <person name="Archer D.B."/>
            <person name="Baker S.E."/>
            <person name="Benoit I."/>
            <person name="Brakhage A.A."/>
            <person name="Braus G.H."/>
            <person name="Fischer R."/>
            <person name="Frisvad J.C."/>
            <person name="Goldman G.H."/>
            <person name="Houbraken J."/>
            <person name="Oakley B."/>
            <person name="Pocsi I."/>
            <person name="Scazzocchio C."/>
            <person name="Seiboth B."/>
            <person name="vanKuyk P.A."/>
            <person name="Wortman J."/>
            <person name="Dyer P.S."/>
            <person name="Grigoriev I.V."/>
        </authorList>
    </citation>
    <scope>NUCLEOTIDE SEQUENCE [LARGE SCALE GENOMIC DNA]</scope>
    <source>
        <strain evidence="17">CBS 506.65</strain>
    </source>
</reference>
<dbReference type="GO" id="GO:0006310">
    <property type="term" value="P:DNA recombination"/>
    <property type="evidence" value="ECO:0007669"/>
    <property type="project" value="UniProtKB-KW"/>
</dbReference>
<feature type="compositionally biased region" description="Low complexity" evidence="13">
    <location>
        <begin position="662"/>
        <end position="675"/>
    </location>
</feature>
<dbReference type="InterPro" id="IPR011084">
    <property type="entry name" value="DRMBL"/>
</dbReference>
<dbReference type="Proteomes" id="UP000184188">
    <property type="component" value="Unassembled WGS sequence"/>
</dbReference>
<evidence type="ECO:0000259" key="15">
    <source>
        <dbReference type="Pfam" id="PF12706"/>
    </source>
</evidence>
<keyword evidence="10" id="KW-0539">Nucleus</keyword>
<evidence type="ECO:0000256" key="11">
    <source>
        <dbReference type="ARBA" id="ARBA00039759"/>
    </source>
</evidence>
<dbReference type="Gene3D" id="3.60.15.10">
    <property type="entry name" value="Ribonuclease Z/Hydroxyacylglutathione hydrolase-like"/>
    <property type="match status" value="1"/>
</dbReference>
<evidence type="ECO:0000313" key="17">
    <source>
        <dbReference type="Proteomes" id="UP000184188"/>
    </source>
</evidence>
<evidence type="ECO:0000256" key="13">
    <source>
        <dbReference type="SAM" id="MobiDB-lite"/>
    </source>
</evidence>
<evidence type="ECO:0000256" key="2">
    <source>
        <dbReference type="ARBA" id="ARBA00010304"/>
    </source>
</evidence>
<evidence type="ECO:0000256" key="6">
    <source>
        <dbReference type="ARBA" id="ARBA00022801"/>
    </source>
</evidence>
<dbReference type="Pfam" id="PF07522">
    <property type="entry name" value="DRMBL"/>
    <property type="match status" value="1"/>
</dbReference>
<sequence>MSTFDGFVEEFPFIQIDYFRKSLDRPPPLACFLSHVHSDHLQGLESFRAPFIYCSAATRELLLRLEKYPHRMNFSKGILESRRLHYKHLAKLLRPIPLDTPTEIELTPRLRIRVTLFNANHCTGAVMFLLEGQGKAILYSGDIRAETWWVQSLARSPVLLPYSKGSKQLDRIYLDTTFARSSNVYREFPPKAEGMAELLQKVGEYPDDTIFYFRAWTFGYEDVWMALSAALDTKIHLDPYQLGLYRSLAAKKGIAGQAQEASFLCGFELGNTFIPGCLSDDQNCRVHSCEPGVSCSTIASRKTVYITPIVNRMKDGLEVPEAGAGGGDGDLFQVHELELPDPEALEELKKLCFKHIHDDNLLSQTNEALSRAFRSQKKALSLERYGVKNDGEISLESLVQILGRGHSIATSEEDLPKISRVIHDRSGRPLPKEIHFPYSRHSSYAELCELVSIFKPQDVYPCTVDPLTWNEDVSMRHLFGHLCSGDKFTHDTYMREVLANEALTSRARPHNEQEDHSQTTQRSSSSFLDGIYETQHGASLPRKRSFDAHSAPDSSPIHIPESIHAHACNSSWPSQPCSIADPSMEAQRAKRNYVRQAWRFLRNHEEETAFHIGPLPSTWPSAEQDGFIPAETDHCLSNEDAAPETSPMQPEEDSQLSTAAVSISESAFSSSQQHSIDFDDDLDNIPSSIPREPTSEQTLPASLRRTISAQNRRAAYLAAKADNYDAWNSVSIISAGDNHTEPEIEL</sequence>
<proteinExistence type="inferred from homology"/>
<keyword evidence="6" id="KW-0378">Hydrolase</keyword>
<comment type="similarity">
    <text evidence="2">Belongs to the DNA repair metallo-beta-lactamase (DRMBL) family.</text>
</comment>
<dbReference type="Pfam" id="PF12706">
    <property type="entry name" value="Lactamase_B_2"/>
    <property type="match status" value="1"/>
</dbReference>
<evidence type="ECO:0000256" key="12">
    <source>
        <dbReference type="ARBA" id="ARBA00042677"/>
    </source>
</evidence>
<keyword evidence="5" id="KW-0227">DNA damage</keyword>